<dbReference type="AlphaFoldDB" id="A0A0R3SP46"/>
<sequence length="49" mass="5531">MSLPLLLDLPLNLKPRVMIYFLAPHQLAPIHQLLLSIPSGKHSLLSKFD</sequence>
<evidence type="ECO:0000313" key="3">
    <source>
        <dbReference type="WBParaSite" id="HDID_0000671101-mRNA-1"/>
    </source>
</evidence>
<accession>A0A0R3SP46</accession>
<protein>
    <submittedName>
        <fullName evidence="1 3">Uncharacterized protein</fullName>
    </submittedName>
</protein>
<name>A0A0R3SP46_HYMDI</name>
<evidence type="ECO:0000313" key="2">
    <source>
        <dbReference type="Proteomes" id="UP000274504"/>
    </source>
</evidence>
<dbReference type="WBParaSite" id="HDID_0000671101-mRNA-1">
    <property type="protein sequence ID" value="HDID_0000671101-mRNA-1"/>
    <property type="gene ID" value="HDID_0000671101"/>
</dbReference>
<dbReference type="EMBL" id="UYSG01006993">
    <property type="protein sequence ID" value="VDL59027.1"/>
    <property type="molecule type" value="Genomic_DNA"/>
</dbReference>
<gene>
    <name evidence="1" type="ORF">HDID_LOCUS6709</name>
</gene>
<reference evidence="3" key="1">
    <citation type="submission" date="2017-02" db="UniProtKB">
        <authorList>
            <consortium name="WormBaseParasite"/>
        </authorList>
    </citation>
    <scope>IDENTIFICATION</scope>
</reference>
<proteinExistence type="predicted"/>
<evidence type="ECO:0000313" key="1">
    <source>
        <dbReference type="EMBL" id="VDL59027.1"/>
    </source>
</evidence>
<reference evidence="1 2" key="2">
    <citation type="submission" date="2018-11" db="EMBL/GenBank/DDBJ databases">
        <authorList>
            <consortium name="Pathogen Informatics"/>
        </authorList>
    </citation>
    <scope>NUCLEOTIDE SEQUENCE [LARGE SCALE GENOMIC DNA]</scope>
</reference>
<dbReference type="Proteomes" id="UP000274504">
    <property type="component" value="Unassembled WGS sequence"/>
</dbReference>
<organism evidence="3">
    <name type="scientific">Hymenolepis diminuta</name>
    <name type="common">Rat tapeworm</name>
    <dbReference type="NCBI Taxonomy" id="6216"/>
    <lineage>
        <taxon>Eukaryota</taxon>
        <taxon>Metazoa</taxon>
        <taxon>Spiralia</taxon>
        <taxon>Lophotrochozoa</taxon>
        <taxon>Platyhelminthes</taxon>
        <taxon>Cestoda</taxon>
        <taxon>Eucestoda</taxon>
        <taxon>Cyclophyllidea</taxon>
        <taxon>Hymenolepididae</taxon>
        <taxon>Hymenolepis</taxon>
    </lineage>
</organism>